<dbReference type="Proteomes" id="UP001234178">
    <property type="component" value="Unassembled WGS sequence"/>
</dbReference>
<reference evidence="1 2" key="1">
    <citation type="journal article" date="2023" name="Nucleic Acids Res.">
        <title>The hologenome of Daphnia magna reveals possible DNA methylation and microbiome-mediated evolution of the host genome.</title>
        <authorList>
            <person name="Chaturvedi A."/>
            <person name="Li X."/>
            <person name="Dhandapani V."/>
            <person name="Marshall H."/>
            <person name="Kissane S."/>
            <person name="Cuenca-Cambronero M."/>
            <person name="Asole G."/>
            <person name="Calvet F."/>
            <person name="Ruiz-Romero M."/>
            <person name="Marangio P."/>
            <person name="Guigo R."/>
            <person name="Rago D."/>
            <person name="Mirbahai L."/>
            <person name="Eastwood N."/>
            <person name="Colbourne J.K."/>
            <person name="Zhou J."/>
            <person name="Mallon E."/>
            <person name="Orsini L."/>
        </authorList>
    </citation>
    <scope>NUCLEOTIDE SEQUENCE [LARGE SCALE GENOMIC DNA]</scope>
    <source>
        <strain evidence="1">LRV0_1</strain>
    </source>
</reference>
<evidence type="ECO:0008006" key="3">
    <source>
        <dbReference type="Google" id="ProtNLM"/>
    </source>
</evidence>
<evidence type="ECO:0000313" key="1">
    <source>
        <dbReference type="EMBL" id="KAK4027903.1"/>
    </source>
</evidence>
<keyword evidence="2" id="KW-1185">Reference proteome</keyword>
<gene>
    <name evidence="1" type="ORF">OUZ56_017044</name>
</gene>
<evidence type="ECO:0000313" key="2">
    <source>
        <dbReference type="Proteomes" id="UP001234178"/>
    </source>
</evidence>
<organism evidence="1 2">
    <name type="scientific">Daphnia magna</name>
    <dbReference type="NCBI Taxonomy" id="35525"/>
    <lineage>
        <taxon>Eukaryota</taxon>
        <taxon>Metazoa</taxon>
        <taxon>Ecdysozoa</taxon>
        <taxon>Arthropoda</taxon>
        <taxon>Crustacea</taxon>
        <taxon>Branchiopoda</taxon>
        <taxon>Diplostraca</taxon>
        <taxon>Cladocera</taxon>
        <taxon>Anomopoda</taxon>
        <taxon>Daphniidae</taxon>
        <taxon>Daphnia</taxon>
    </lineage>
</organism>
<proteinExistence type="predicted"/>
<dbReference type="EMBL" id="JAOYFB010000038">
    <property type="protein sequence ID" value="KAK4027903.1"/>
    <property type="molecule type" value="Genomic_DNA"/>
</dbReference>
<name>A0ABR0AS02_9CRUS</name>
<accession>A0ABR0AS02</accession>
<sequence>MHKLVRLPIPEKEGLFVLPYLICEGIDEPWVEAVHRWWYNDDKKLCFWPPRIKDSSKLRGFVENGYKPDSDWIGYPAKIRKAYETYEKATGKIKRAIKNSEDLLETTDTERNTKRVRVPNKKYLDSEPDELNHGKHQSHKKLKKCVGATRGLIHTPHNTRQSVGCPTDVGVGC</sequence>
<protein>
    <recommendedName>
        <fullName evidence="3">PWWP domain-containing protein</fullName>
    </recommendedName>
</protein>
<comment type="caution">
    <text evidence="1">The sequence shown here is derived from an EMBL/GenBank/DDBJ whole genome shotgun (WGS) entry which is preliminary data.</text>
</comment>